<dbReference type="HAMAP" id="MF_00050">
    <property type="entry name" value="EF_Ts"/>
    <property type="match status" value="1"/>
</dbReference>
<dbReference type="GO" id="GO:0005737">
    <property type="term" value="C:cytoplasm"/>
    <property type="evidence" value="ECO:0007669"/>
    <property type="project" value="UniProtKB-SubCell"/>
</dbReference>
<dbReference type="InterPro" id="IPR036402">
    <property type="entry name" value="EF-Ts_dimer_sf"/>
</dbReference>
<dbReference type="AlphaFoldDB" id="A0A7K1KJQ3"/>
<name>A0A7K1KJQ3_9BACT</name>
<keyword evidence="5" id="KW-0963">Cytoplasm</keyword>
<protein>
    <recommendedName>
        <fullName evidence="2 5">Elongation factor Ts</fullName>
        <shortName evidence="5">EF-Ts</shortName>
    </recommendedName>
</protein>
<dbReference type="FunFam" id="1.10.8.10:FF:000001">
    <property type="entry name" value="Elongation factor Ts"/>
    <property type="match status" value="1"/>
</dbReference>
<comment type="caution">
    <text evidence="7">The sequence shown here is derived from an EMBL/GenBank/DDBJ whole genome shotgun (WGS) entry which is preliminary data.</text>
</comment>
<dbReference type="PROSITE" id="PS01126">
    <property type="entry name" value="EF_TS_1"/>
    <property type="match status" value="1"/>
</dbReference>
<dbReference type="Gene3D" id="1.10.8.10">
    <property type="entry name" value="DNA helicase RuvA subunit, C-terminal domain"/>
    <property type="match status" value="1"/>
</dbReference>
<keyword evidence="4 5" id="KW-0648">Protein biosynthesis</keyword>
<dbReference type="SUPFAM" id="SSF54713">
    <property type="entry name" value="Elongation factor Ts (EF-Ts), dimerisation domain"/>
    <property type="match status" value="2"/>
</dbReference>
<dbReference type="InterPro" id="IPR009060">
    <property type="entry name" value="UBA-like_sf"/>
</dbReference>
<dbReference type="InterPro" id="IPR014039">
    <property type="entry name" value="Transl_elong_EFTs/EF1B_dimer"/>
</dbReference>
<evidence type="ECO:0000256" key="2">
    <source>
        <dbReference type="ARBA" id="ARBA00016956"/>
    </source>
</evidence>
<dbReference type="RefSeq" id="WP_155931464.1">
    <property type="nucleotide sequence ID" value="NZ_WODC01000001.1"/>
</dbReference>
<dbReference type="GO" id="GO:0003746">
    <property type="term" value="F:translation elongation factor activity"/>
    <property type="evidence" value="ECO:0007669"/>
    <property type="project" value="UniProtKB-UniRule"/>
</dbReference>
<dbReference type="Gene3D" id="3.30.479.20">
    <property type="entry name" value="Elongation factor Ts, dimerisation domain"/>
    <property type="match status" value="2"/>
</dbReference>
<reference evidence="7 8" key="1">
    <citation type="submission" date="2019-11" db="EMBL/GenBank/DDBJ databases">
        <title>Pseudodesulfovibrio alkaliphilus, sp. nov., an alkaliphilic sulfate-reducing bacteria from mud volcano of Taman peninsula, Russia.</title>
        <authorList>
            <person name="Frolova A."/>
            <person name="Merkel A.Y."/>
            <person name="Slobodkin A.I."/>
        </authorList>
    </citation>
    <scope>NUCLEOTIDE SEQUENCE [LARGE SCALE GENOMIC DNA]</scope>
    <source>
        <strain evidence="7 8">F-1</strain>
    </source>
</reference>
<dbReference type="Pfam" id="PF00889">
    <property type="entry name" value="EF_TS"/>
    <property type="match status" value="1"/>
</dbReference>
<dbReference type="PANTHER" id="PTHR11741">
    <property type="entry name" value="ELONGATION FACTOR TS"/>
    <property type="match status" value="1"/>
</dbReference>
<dbReference type="EMBL" id="WODC01000001">
    <property type="protein sequence ID" value="MUM76112.1"/>
    <property type="molecule type" value="Genomic_DNA"/>
</dbReference>
<comment type="similarity">
    <text evidence="1 5">Belongs to the EF-Ts family.</text>
</comment>
<dbReference type="FunFam" id="1.10.286.20:FF:000001">
    <property type="entry name" value="Elongation factor Ts"/>
    <property type="match status" value="1"/>
</dbReference>
<evidence type="ECO:0000256" key="4">
    <source>
        <dbReference type="ARBA" id="ARBA00022917"/>
    </source>
</evidence>
<sequence>MGITASQVKELREKTGAGMMDCKKALVESGGDEEKAVMYLREKGLSKAAKKAGRATSEGLVTPYVSADGKTVVLSELMCETDFVAKNEDFQSFAAALSEKISGLDVTSGAAADLPAEVADVTDLIAKLGENMGVGRFVKVATDGVVGVYIHSNNKLGTLVELKGSDDEALARDIAMHVAAMNPACISPKELPQDTLDKEKALYMKQAMDEGKPAEIAEKIVMGRLSKFYKEVCLIEQTFIKDDKKSIKDLLGKAEVASFHRLALGEGAPKDADSDD</sequence>
<evidence type="ECO:0000313" key="8">
    <source>
        <dbReference type="Proteomes" id="UP000461162"/>
    </source>
</evidence>
<dbReference type="SUPFAM" id="SSF46934">
    <property type="entry name" value="UBA-like"/>
    <property type="match status" value="1"/>
</dbReference>
<feature type="domain" description="Translation elongation factor EFTs/EF1B dimerisation" evidence="6">
    <location>
        <begin position="73"/>
        <end position="266"/>
    </location>
</feature>
<evidence type="ECO:0000256" key="5">
    <source>
        <dbReference type="HAMAP-Rule" id="MF_00050"/>
    </source>
</evidence>
<evidence type="ECO:0000259" key="6">
    <source>
        <dbReference type="Pfam" id="PF00889"/>
    </source>
</evidence>
<gene>
    <name evidence="5" type="primary">tsf</name>
    <name evidence="7" type="ORF">GKC30_00515</name>
</gene>
<accession>A0A7K1KJQ3</accession>
<dbReference type="PANTHER" id="PTHR11741:SF0">
    <property type="entry name" value="ELONGATION FACTOR TS, MITOCHONDRIAL"/>
    <property type="match status" value="1"/>
</dbReference>
<comment type="subcellular location">
    <subcellularLocation>
        <location evidence="5">Cytoplasm</location>
    </subcellularLocation>
</comment>
<dbReference type="NCBIfam" id="TIGR00116">
    <property type="entry name" value="tsf"/>
    <property type="match status" value="1"/>
</dbReference>
<proteinExistence type="inferred from homology"/>
<keyword evidence="3 5" id="KW-0251">Elongation factor</keyword>
<evidence type="ECO:0000313" key="7">
    <source>
        <dbReference type="EMBL" id="MUM76112.1"/>
    </source>
</evidence>
<dbReference type="InterPro" id="IPR001816">
    <property type="entry name" value="Transl_elong_EFTs/EF1B"/>
</dbReference>
<evidence type="ECO:0000256" key="3">
    <source>
        <dbReference type="ARBA" id="ARBA00022768"/>
    </source>
</evidence>
<dbReference type="Proteomes" id="UP000461162">
    <property type="component" value="Unassembled WGS sequence"/>
</dbReference>
<evidence type="ECO:0000256" key="1">
    <source>
        <dbReference type="ARBA" id="ARBA00005532"/>
    </source>
</evidence>
<dbReference type="CDD" id="cd14275">
    <property type="entry name" value="UBA_EF-Ts"/>
    <property type="match status" value="1"/>
</dbReference>
<dbReference type="InterPro" id="IPR018101">
    <property type="entry name" value="Transl_elong_Ts_CS"/>
</dbReference>
<keyword evidence="8" id="KW-1185">Reference proteome</keyword>
<feature type="region of interest" description="Involved in Mg(2+) ion dislocation from EF-Tu" evidence="5">
    <location>
        <begin position="81"/>
        <end position="84"/>
    </location>
</feature>
<organism evidence="7 8">
    <name type="scientific">Pseudodesulfovibrio alkaliphilus</name>
    <dbReference type="NCBI Taxonomy" id="2661613"/>
    <lineage>
        <taxon>Bacteria</taxon>
        <taxon>Pseudomonadati</taxon>
        <taxon>Thermodesulfobacteriota</taxon>
        <taxon>Desulfovibrionia</taxon>
        <taxon>Desulfovibrionales</taxon>
        <taxon>Desulfovibrionaceae</taxon>
    </lineage>
</organism>
<dbReference type="Gene3D" id="1.10.286.20">
    <property type="match status" value="1"/>
</dbReference>
<comment type="function">
    <text evidence="5">Associates with the EF-Tu.GDP complex and induces the exchange of GDP to GTP. It remains bound to the aminoacyl-tRNA.EF-Tu.GTP complex up to the GTP hydrolysis stage on the ribosome.</text>
</comment>